<keyword evidence="2" id="KW-1185">Reference proteome</keyword>
<dbReference type="RefSeq" id="WP_069829880.1">
    <property type="nucleotide sequence ID" value="NZ_MDJD01000034.1"/>
</dbReference>
<evidence type="ECO:0000313" key="1">
    <source>
        <dbReference type="EMBL" id="OEK08372.1"/>
    </source>
</evidence>
<reference evidence="1 2" key="1">
    <citation type="submission" date="2016-05" db="EMBL/GenBank/DDBJ databases">
        <title>Draft Genome Sequence of Algibacter sp. Strain SK-16 Isolated from the Surface Water of Aburatsubo Inlet.</title>
        <authorList>
            <person name="Wong S.-K."/>
            <person name="Yoshizawa S."/>
            <person name="Nakajima Y."/>
            <person name="Ogura Y."/>
            <person name="Tetsuya H."/>
            <person name="Hamasaki K."/>
        </authorList>
    </citation>
    <scope>NUCLEOTIDE SEQUENCE [LARGE SCALE GENOMIC DNA]</scope>
    <source>
        <strain evidence="1 2">SK-16</strain>
    </source>
</reference>
<dbReference type="OrthoDB" id="1444189at2"/>
<comment type="caution">
    <text evidence="1">The sequence shown here is derived from an EMBL/GenBank/DDBJ whole genome shotgun (WGS) entry which is preliminary data.</text>
</comment>
<protein>
    <recommendedName>
        <fullName evidence="3">DUF4595 domain-containing protein</fullName>
    </recommendedName>
</protein>
<dbReference type="Proteomes" id="UP000095713">
    <property type="component" value="Unassembled WGS sequence"/>
</dbReference>
<accession>A0A1E5TAG3</accession>
<name>A0A1E5TAG3_9FLAO</name>
<dbReference type="PROSITE" id="PS51257">
    <property type="entry name" value="PROKAR_LIPOPROTEIN"/>
    <property type="match status" value="1"/>
</dbReference>
<dbReference type="AlphaFoldDB" id="A0A1E5TAG3"/>
<gene>
    <name evidence="1" type="ORF">A8C32_02670</name>
</gene>
<organism evidence="1 2">
    <name type="scientific">Flavivirga aquatica</name>
    <dbReference type="NCBI Taxonomy" id="1849968"/>
    <lineage>
        <taxon>Bacteria</taxon>
        <taxon>Pseudomonadati</taxon>
        <taxon>Bacteroidota</taxon>
        <taxon>Flavobacteriia</taxon>
        <taxon>Flavobacteriales</taxon>
        <taxon>Flavobacteriaceae</taxon>
        <taxon>Flavivirga</taxon>
    </lineage>
</organism>
<sequence length="246" mass="28587">MKLNFFLFFTLSIAIFSCSSDDSKNPQDNNTLLKKIIETDIDDEVITTNYNYDGNKLLSIISSDDYKTEYTYDNNKLTRVDSYRDGEQNAYTILTYNENGGIASYILHIIGDNTFRYDFQKNVDNTVSVEVYIGDLNSQTTLNRSYTMTYKGQNILKEVETDYELSYEYDDKNGPYRNIHSIGIINLLSLDFGGLESYSNNTTKKTDIENGFTTTKVYEYTYKNDYPKIVECYNDGKFESSKEYFY</sequence>
<proteinExistence type="predicted"/>
<evidence type="ECO:0008006" key="3">
    <source>
        <dbReference type="Google" id="ProtNLM"/>
    </source>
</evidence>
<evidence type="ECO:0000313" key="2">
    <source>
        <dbReference type="Proteomes" id="UP000095713"/>
    </source>
</evidence>
<dbReference type="EMBL" id="MDJD01000034">
    <property type="protein sequence ID" value="OEK08372.1"/>
    <property type="molecule type" value="Genomic_DNA"/>
</dbReference>